<comment type="caution">
    <text evidence="4">The sequence shown here is derived from an EMBL/GenBank/DDBJ whole genome shotgun (WGS) entry which is preliminary data.</text>
</comment>
<dbReference type="InterPro" id="IPR015915">
    <property type="entry name" value="Kelch-typ_b-propeller"/>
</dbReference>
<keyword evidence="5" id="KW-1185">Reference proteome</keyword>
<dbReference type="PANTHER" id="PTHR24412:SF172">
    <property type="entry name" value="KELCH-LIKE PROTEIN 10"/>
    <property type="match status" value="1"/>
</dbReference>
<evidence type="ECO:0000313" key="4">
    <source>
        <dbReference type="EMBL" id="CAK6976756.1"/>
    </source>
</evidence>
<dbReference type="Pfam" id="PF07707">
    <property type="entry name" value="BACK"/>
    <property type="match status" value="1"/>
</dbReference>
<dbReference type="SMART" id="SM00225">
    <property type="entry name" value="BTB"/>
    <property type="match status" value="1"/>
</dbReference>
<proteinExistence type="predicted"/>
<sequence length="359" mass="40024">MSTISNSVFSQVLLEGKLCDVVISVGNVEFQAHRIILCGCSSFFRNLFCTTPSEVYSFPDVPPNIMSLIMEYAYNSSVVVTEENVLGLLAAAHRFAIHGILSATSDFLEQKLCVENCIGTWMSAELYNCPDLRKKANLYILHHFEEVAGSSEKFLQLSVQQLAGLIKKDELNVRQESTVFEAILRWIDHNLEERKSHMAVLLSKIYICGGFNGEELLSSAECYNPQSNQWTMIASMGSGLNGAAVIAYKDLIYVVGGFNGVNCVNTVIAYDPVSHRWRAIPPMINSRSNFGIAVLEDQLYAVGGFENLGASHEVERYDGNSWKSVQRLNIPCSTPSCCVVERNPYFSTTINYQINFMKK</sequence>
<dbReference type="Gene3D" id="1.25.40.420">
    <property type="match status" value="1"/>
</dbReference>
<evidence type="ECO:0000256" key="1">
    <source>
        <dbReference type="ARBA" id="ARBA00022441"/>
    </source>
</evidence>
<dbReference type="SMART" id="SM00875">
    <property type="entry name" value="BACK"/>
    <property type="match status" value="1"/>
</dbReference>
<evidence type="ECO:0000256" key="2">
    <source>
        <dbReference type="ARBA" id="ARBA00022737"/>
    </source>
</evidence>
<keyword evidence="1" id="KW-0880">Kelch repeat</keyword>
<dbReference type="Proteomes" id="UP001314229">
    <property type="component" value="Unassembled WGS sequence"/>
</dbReference>
<gene>
    <name evidence="4" type="ORF">FSCOSCO3_A029968</name>
</gene>
<evidence type="ECO:0000313" key="5">
    <source>
        <dbReference type="Proteomes" id="UP001314229"/>
    </source>
</evidence>
<dbReference type="Gene3D" id="2.120.10.80">
    <property type="entry name" value="Kelch-type beta propeller"/>
    <property type="match status" value="1"/>
</dbReference>
<dbReference type="InterPro" id="IPR011705">
    <property type="entry name" value="BACK"/>
</dbReference>
<dbReference type="InterPro" id="IPR000210">
    <property type="entry name" value="BTB/POZ_dom"/>
</dbReference>
<dbReference type="FunFam" id="1.25.40.420:FF:000001">
    <property type="entry name" value="Kelch-like family member 12"/>
    <property type="match status" value="1"/>
</dbReference>
<dbReference type="SUPFAM" id="SSF117281">
    <property type="entry name" value="Kelch motif"/>
    <property type="match status" value="1"/>
</dbReference>
<evidence type="ECO:0000259" key="3">
    <source>
        <dbReference type="PROSITE" id="PS50097"/>
    </source>
</evidence>
<dbReference type="Pfam" id="PF01344">
    <property type="entry name" value="Kelch_1"/>
    <property type="match status" value="2"/>
</dbReference>
<reference evidence="4 5" key="1">
    <citation type="submission" date="2024-01" db="EMBL/GenBank/DDBJ databases">
        <authorList>
            <person name="Alioto T."/>
            <person name="Alioto T."/>
            <person name="Gomez Garrido J."/>
        </authorList>
    </citation>
    <scope>NUCLEOTIDE SEQUENCE [LARGE SCALE GENOMIC DNA]</scope>
</reference>
<dbReference type="InterPro" id="IPR006652">
    <property type="entry name" value="Kelch_1"/>
</dbReference>
<keyword evidence="2" id="KW-0677">Repeat</keyword>
<organism evidence="4 5">
    <name type="scientific">Scomber scombrus</name>
    <name type="common">Atlantic mackerel</name>
    <name type="synonym">Scomber vernalis</name>
    <dbReference type="NCBI Taxonomy" id="13677"/>
    <lineage>
        <taxon>Eukaryota</taxon>
        <taxon>Metazoa</taxon>
        <taxon>Chordata</taxon>
        <taxon>Craniata</taxon>
        <taxon>Vertebrata</taxon>
        <taxon>Euteleostomi</taxon>
        <taxon>Actinopterygii</taxon>
        <taxon>Neopterygii</taxon>
        <taxon>Teleostei</taxon>
        <taxon>Neoteleostei</taxon>
        <taxon>Acanthomorphata</taxon>
        <taxon>Pelagiaria</taxon>
        <taxon>Scombriformes</taxon>
        <taxon>Scombridae</taxon>
        <taxon>Scomber</taxon>
    </lineage>
</organism>
<feature type="domain" description="BTB" evidence="3">
    <location>
        <begin position="19"/>
        <end position="82"/>
    </location>
</feature>
<accession>A0AAV1Q2F2</accession>
<protein>
    <submittedName>
        <fullName evidence="4">Kelch-like protein 10</fullName>
    </submittedName>
</protein>
<name>A0AAV1Q2F2_SCOSC</name>
<dbReference type="PROSITE" id="PS50097">
    <property type="entry name" value="BTB"/>
    <property type="match status" value="1"/>
</dbReference>
<dbReference type="CDD" id="cd18450">
    <property type="entry name" value="BACK_KLHL10"/>
    <property type="match status" value="1"/>
</dbReference>
<dbReference type="SMART" id="SM00612">
    <property type="entry name" value="Kelch"/>
    <property type="match status" value="3"/>
</dbReference>
<dbReference type="EMBL" id="CAWUFR010000364">
    <property type="protein sequence ID" value="CAK6976756.1"/>
    <property type="molecule type" value="Genomic_DNA"/>
</dbReference>
<dbReference type="SUPFAM" id="SSF54695">
    <property type="entry name" value="POZ domain"/>
    <property type="match status" value="1"/>
</dbReference>
<dbReference type="AlphaFoldDB" id="A0AAV1Q2F2"/>
<dbReference type="InterPro" id="IPR011333">
    <property type="entry name" value="SKP1/BTB/POZ_sf"/>
</dbReference>
<dbReference type="Pfam" id="PF00651">
    <property type="entry name" value="BTB"/>
    <property type="match status" value="1"/>
</dbReference>
<dbReference type="Gene3D" id="3.30.710.10">
    <property type="entry name" value="Potassium Channel Kv1.1, Chain A"/>
    <property type="match status" value="1"/>
</dbReference>
<dbReference type="PANTHER" id="PTHR24412">
    <property type="entry name" value="KELCH PROTEIN"/>
    <property type="match status" value="1"/>
</dbReference>